<feature type="region of interest" description="Disordered" evidence="1">
    <location>
        <begin position="43"/>
        <end position="65"/>
    </location>
</feature>
<sequence>MIMQARKESHALMLLEPCQTAQTKDLVPWMLLEPCQTAQAEPELQTAEECSTYQDPESRIKKKTPPSVRRYERCEEAAGCRPNGPEGQWWCAEPAGLLPPARPAMHVGQKSPWTQKPAASDCAYAYAQWSASFVT</sequence>
<name>A0AAV7PXD3_PLEWA</name>
<comment type="caution">
    <text evidence="2">The sequence shown here is derived from an EMBL/GenBank/DDBJ whole genome shotgun (WGS) entry which is preliminary data.</text>
</comment>
<dbReference type="AlphaFoldDB" id="A0AAV7PXD3"/>
<dbReference type="Proteomes" id="UP001066276">
    <property type="component" value="Chromosome 7"/>
</dbReference>
<accession>A0AAV7PXD3</accession>
<protein>
    <submittedName>
        <fullName evidence="2">Uncharacterized protein</fullName>
    </submittedName>
</protein>
<proteinExistence type="predicted"/>
<evidence type="ECO:0000256" key="1">
    <source>
        <dbReference type="SAM" id="MobiDB-lite"/>
    </source>
</evidence>
<gene>
    <name evidence="2" type="ORF">NDU88_009934</name>
</gene>
<keyword evidence="3" id="KW-1185">Reference proteome</keyword>
<evidence type="ECO:0000313" key="3">
    <source>
        <dbReference type="Proteomes" id="UP001066276"/>
    </source>
</evidence>
<reference evidence="2" key="1">
    <citation type="journal article" date="2022" name="bioRxiv">
        <title>Sequencing and chromosome-scale assembly of the giantPleurodeles waltlgenome.</title>
        <authorList>
            <person name="Brown T."/>
            <person name="Elewa A."/>
            <person name="Iarovenko S."/>
            <person name="Subramanian E."/>
            <person name="Araus A.J."/>
            <person name="Petzold A."/>
            <person name="Susuki M."/>
            <person name="Suzuki K.-i.T."/>
            <person name="Hayashi T."/>
            <person name="Toyoda A."/>
            <person name="Oliveira C."/>
            <person name="Osipova E."/>
            <person name="Leigh N.D."/>
            <person name="Simon A."/>
            <person name="Yun M.H."/>
        </authorList>
    </citation>
    <scope>NUCLEOTIDE SEQUENCE</scope>
    <source>
        <strain evidence="2">20211129_DDA</strain>
        <tissue evidence="2">Liver</tissue>
    </source>
</reference>
<evidence type="ECO:0000313" key="2">
    <source>
        <dbReference type="EMBL" id="KAJ1131599.1"/>
    </source>
</evidence>
<organism evidence="2 3">
    <name type="scientific">Pleurodeles waltl</name>
    <name type="common">Iberian ribbed newt</name>
    <dbReference type="NCBI Taxonomy" id="8319"/>
    <lineage>
        <taxon>Eukaryota</taxon>
        <taxon>Metazoa</taxon>
        <taxon>Chordata</taxon>
        <taxon>Craniata</taxon>
        <taxon>Vertebrata</taxon>
        <taxon>Euteleostomi</taxon>
        <taxon>Amphibia</taxon>
        <taxon>Batrachia</taxon>
        <taxon>Caudata</taxon>
        <taxon>Salamandroidea</taxon>
        <taxon>Salamandridae</taxon>
        <taxon>Pleurodelinae</taxon>
        <taxon>Pleurodeles</taxon>
    </lineage>
</organism>
<dbReference type="EMBL" id="JANPWB010000011">
    <property type="protein sequence ID" value="KAJ1131599.1"/>
    <property type="molecule type" value="Genomic_DNA"/>
</dbReference>